<evidence type="ECO:0008006" key="4">
    <source>
        <dbReference type="Google" id="ProtNLM"/>
    </source>
</evidence>
<keyword evidence="1" id="KW-0732">Signal</keyword>
<protein>
    <recommendedName>
        <fullName evidence="4">FZ domain-containing protein</fullName>
    </recommendedName>
</protein>
<organism evidence="2 3">
    <name type="scientific">Phycomyces blakesleeanus</name>
    <dbReference type="NCBI Taxonomy" id="4837"/>
    <lineage>
        <taxon>Eukaryota</taxon>
        <taxon>Fungi</taxon>
        <taxon>Fungi incertae sedis</taxon>
        <taxon>Mucoromycota</taxon>
        <taxon>Mucoromycotina</taxon>
        <taxon>Mucoromycetes</taxon>
        <taxon>Mucorales</taxon>
        <taxon>Phycomycetaceae</taxon>
        <taxon>Phycomyces</taxon>
    </lineage>
</organism>
<feature type="chain" id="PRO_5046776077" description="FZ domain-containing protein" evidence="1">
    <location>
        <begin position="21"/>
        <end position="194"/>
    </location>
</feature>
<name>A0ABR3AVF6_PHYBL</name>
<gene>
    <name evidence="2" type="ORF">J3Q64DRAFT_1151233</name>
</gene>
<dbReference type="Proteomes" id="UP001448207">
    <property type="component" value="Unassembled WGS sequence"/>
</dbReference>
<feature type="signal peptide" evidence="1">
    <location>
        <begin position="1"/>
        <end position="20"/>
    </location>
</feature>
<evidence type="ECO:0000256" key="1">
    <source>
        <dbReference type="SAM" id="SignalP"/>
    </source>
</evidence>
<dbReference type="EMBL" id="JBCLYO010000014">
    <property type="protein sequence ID" value="KAL0082891.1"/>
    <property type="molecule type" value="Genomic_DNA"/>
</dbReference>
<accession>A0ABR3AVF6</accession>
<reference evidence="2 3" key="1">
    <citation type="submission" date="2024-04" db="EMBL/GenBank/DDBJ databases">
        <title>Symmetric and asymmetric DNA N6-adenine methylation regulates different biological responses in Mucorales.</title>
        <authorList>
            <consortium name="Lawrence Berkeley National Laboratory"/>
            <person name="Lax C."/>
            <person name="Mondo S.J."/>
            <person name="Osorio-Concepcion M."/>
            <person name="Muszewska A."/>
            <person name="Corrochano-Luque M."/>
            <person name="Gutierrez G."/>
            <person name="Riley R."/>
            <person name="Lipzen A."/>
            <person name="Guo J."/>
            <person name="Hundley H."/>
            <person name="Amirebrahimi M."/>
            <person name="Ng V."/>
            <person name="Lorenzo-Gutierrez D."/>
            <person name="Binder U."/>
            <person name="Yang J."/>
            <person name="Song Y."/>
            <person name="Canovas D."/>
            <person name="Navarro E."/>
            <person name="Freitag M."/>
            <person name="Gabaldon T."/>
            <person name="Grigoriev I.V."/>
            <person name="Corrochano L.M."/>
            <person name="Nicolas F.E."/>
            <person name="Garre V."/>
        </authorList>
    </citation>
    <scope>NUCLEOTIDE SEQUENCE [LARGE SCALE GENOMIC DNA]</scope>
    <source>
        <strain evidence="2 3">L51</strain>
    </source>
</reference>
<proteinExistence type="predicted"/>
<sequence>MIIVTFSLIILIVFLQSILADDSGCVLLQGSRACPAFQQFYVGLPGLSTQYSFIGNATTTESFDQSLFNYVNSTSNYLFPLGCLSSNYNPTVPYARYSLSRLCALMIQDSEDSLPCNYQHNLIPPPLCQQTCDDWVDSIKEITNDPAVCSSSLQRNTTLASLSLQCVSWQGFNGTGDTNCVSGIANEPENCGYL</sequence>
<comment type="caution">
    <text evidence="2">The sequence shown here is derived from an EMBL/GenBank/DDBJ whole genome shotgun (WGS) entry which is preliminary data.</text>
</comment>
<keyword evidence="3" id="KW-1185">Reference proteome</keyword>
<evidence type="ECO:0000313" key="2">
    <source>
        <dbReference type="EMBL" id="KAL0082891.1"/>
    </source>
</evidence>
<evidence type="ECO:0000313" key="3">
    <source>
        <dbReference type="Proteomes" id="UP001448207"/>
    </source>
</evidence>